<evidence type="ECO:0000256" key="2">
    <source>
        <dbReference type="ARBA" id="ARBA00022803"/>
    </source>
</evidence>
<protein>
    <recommendedName>
        <fullName evidence="8">Tetratricopeptide repeat protein</fullName>
    </recommendedName>
</protein>
<evidence type="ECO:0000256" key="3">
    <source>
        <dbReference type="PROSITE-ProRule" id="PRU00339"/>
    </source>
</evidence>
<proteinExistence type="predicted"/>
<gene>
    <name evidence="6" type="ORF">TrRE_jg7630</name>
</gene>
<keyword evidence="2 3" id="KW-0802">TPR repeat</keyword>
<feature type="region of interest" description="Disordered" evidence="4">
    <location>
        <begin position="271"/>
        <end position="307"/>
    </location>
</feature>
<dbReference type="SUPFAM" id="SSF48452">
    <property type="entry name" value="TPR-like"/>
    <property type="match status" value="1"/>
</dbReference>
<evidence type="ECO:0000313" key="7">
    <source>
        <dbReference type="Proteomes" id="UP001165082"/>
    </source>
</evidence>
<dbReference type="AlphaFoldDB" id="A0A9W7DRQ0"/>
<keyword evidence="5" id="KW-0732">Signal</keyword>
<dbReference type="PANTHER" id="PTHR44943:SF8">
    <property type="entry name" value="TPR REPEAT-CONTAINING PROTEIN MJ0263"/>
    <property type="match status" value="1"/>
</dbReference>
<accession>A0A9W7DRQ0</accession>
<dbReference type="Pfam" id="PF14559">
    <property type="entry name" value="TPR_19"/>
    <property type="match status" value="2"/>
</dbReference>
<sequence length="307" mass="34254">MKLSVSIVTLFALVSSVHVTSAFTLNDLNLFASTEPQSEGVDLTDPSSVHAHAISLAMDEKTAESLEFFEKALELAPDSAHYMNDLGVTYMRLGKLDEAEAVFLKGLEVAPDHEDLERNLDAIEGHIEHRDAQMSDKFEDFAHVEYRPGMYRDPYKPVTKKKGGVKRRRRPRAGIDADGVVEPDPQKAAELRSQAIELAMADKLSEALPLFERAVKYAPTDAFYMSDLGVTYLRLNDLDKAKEILDRANEISPGEASILDNLKALQQHLDHRDGQRMRAASNPDNNPVVEAQPFENAGIYDEDEEEE</sequence>
<dbReference type="Proteomes" id="UP001165082">
    <property type="component" value="Unassembled WGS sequence"/>
</dbReference>
<feature type="repeat" description="TPR" evidence="3">
    <location>
        <begin position="80"/>
        <end position="113"/>
    </location>
</feature>
<dbReference type="InterPro" id="IPR011990">
    <property type="entry name" value="TPR-like_helical_dom_sf"/>
</dbReference>
<name>A0A9W7DRQ0_9STRA</name>
<evidence type="ECO:0008006" key="8">
    <source>
        <dbReference type="Google" id="ProtNLM"/>
    </source>
</evidence>
<dbReference type="EMBL" id="BRXZ01000600">
    <property type="protein sequence ID" value="GMH48313.1"/>
    <property type="molecule type" value="Genomic_DNA"/>
</dbReference>
<dbReference type="InterPro" id="IPR019734">
    <property type="entry name" value="TPR_rpt"/>
</dbReference>
<dbReference type="InterPro" id="IPR051685">
    <property type="entry name" value="Ycf3/AcsC/BcsC/TPR_MFPF"/>
</dbReference>
<evidence type="ECO:0000313" key="6">
    <source>
        <dbReference type="EMBL" id="GMH48313.1"/>
    </source>
</evidence>
<feature type="repeat" description="TPR" evidence="3">
    <location>
        <begin position="222"/>
        <end position="255"/>
    </location>
</feature>
<dbReference type="PANTHER" id="PTHR44943">
    <property type="entry name" value="CELLULOSE SYNTHASE OPERON PROTEIN C"/>
    <property type="match status" value="1"/>
</dbReference>
<evidence type="ECO:0000256" key="4">
    <source>
        <dbReference type="SAM" id="MobiDB-lite"/>
    </source>
</evidence>
<keyword evidence="7" id="KW-1185">Reference proteome</keyword>
<dbReference type="Gene3D" id="1.25.40.10">
    <property type="entry name" value="Tetratricopeptide repeat domain"/>
    <property type="match status" value="2"/>
</dbReference>
<evidence type="ECO:0000256" key="5">
    <source>
        <dbReference type="SAM" id="SignalP"/>
    </source>
</evidence>
<dbReference type="SMART" id="SM00028">
    <property type="entry name" value="TPR"/>
    <property type="match status" value="4"/>
</dbReference>
<feature type="chain" id="PRO_5040815166" description="Tetratricopeptide repeat protein" evidence="5">
    <location>
        <begin position="23"/>
        <end position="307"/>
    </location>
</feature>
<feature type="signal peptide" evidence="5">
    <location>
        <begin position="1"/>
        <end position="22"/>
    </location>
</feature>
<comment type="caution">
    <text evidence="6">The sequence shown here is derived from an EMBL/GenBank/DDBJ whole genome shotgun (WGS) entry which is preliminary data.</text>
</comment>
<dbReference type="OrthoDB" id="2335338at2759"/>
<dbReference type="PROSITE" id="PS50005">
    <property type="entry name" value="TPR"/>
    <property type="match status" value="2"/>
</dbReference>
<keyword evidence="1" id="KW-0677">Repeat</keyword>
<reference evidence="6" key="1">
    <citation type="submission" date="2022-07" db="EMBL/GenBank/DDBJ databases">
        <title>Genome analysis of Parmales, a sister group of diatoms, reveals the evolutionary specialization of diatoms from phago-mixotrophs to photoautotrophs.</title>
        <authorList>
            <person name="Ban H."/>
            <person name="Sato S."/>
            <person name="Yoshikawa S."/>
            <person name="Kazumasa Y."/>
            <person name="Nakamura Y."/>
            <person name="Ichinomiya M."/>
            <person name="Saitoh K."/>
            <person name="Sato N."/>
            <person name="Blanc-Mathieu R."/>
            <person name="Endo H."/>
            <person name="Kuwata A."/>
            <person name="Ogata H."/>
        </authorList>
    </citation>
    <scope>NUCLEOTIDE SEQUENCE</scope>
</reference>
<organism evidence="6 7">
    <name type="scientific">Triparma retinervis</name>
    <dbReference type="NCBI Taxonomy" id="2557542"/>
    <lineage>
        <taxon>Eukaryota</taxon>
        <taxon>Sar</taxon>
        <taxon>Stramenopiles</taxon>
        <taxon>Ochrophyta</taxon>
        <taxon>Bolidophyceae</taxon>
        <taxon>Parmales</taxon>
        <taxon>Triparmaceae</taxon>
        <taxon>Triparma</taxon>
    </lineage>
</organism>
<evidence type="ECO:0000256" key="1">
    <source>
        <dbReference type="ARBA" id="ARBA00022737"/>
    </source>
</evidence>